<feature type="domain" description="Adaptive response protein AidB N-terminal" evidence="7">
    <location>
        <begin position="22"/>
        <end position="177"/>
    </location>
</feature>
<feature type="domain" description="Acyl-CoA dehydrogenase/oxidase C-terminal" evidence="5">
    <location>
        <begin position="299"/>
        <end position="453"/>
    </location>
</feature>
<dbReference type="Pfam" id="PF00441">
    <property type="entry name" value="Acyl-CoA_dh_1"/>
    <property type="match status" value="1"/>
</dbReference>
<dbReference type="InterPro" id="IPR052904">
    <property type="entry name" value="Acyl-CoA_dehydrogenase-like"/>
</dbReference>
<dbReference type="Gene3D" id="2.40.110.20">
    <property type="match status" value="1"/>
</dbReference>
<evidence type="ECO:0000256" key="1">
    <source>
        <dbReference type="ARBA" id="ARBA00001974"/>
    </source>
</evidence>
<dbReference type="PANTHER" id="PTHR42707:SF3">
    <property type="entry name" value="ACYL-COA DEHYDROGENASE AIDB-RELATED"/>
    <property type="match status" value="1"/>
</dbReference>
<dbReference type="RefSeq" id="WP_183968684.1">
    <property type="nucleotide sequence ID" value="NZ_BAABEW010000012.1"/>
</dbReference>
<dbReference type="Proteomes" id="UP000532440">
    <property type="component" value="Unassembled WGS sequence"/>
</dbReference>
<dbReference type="InterPro" id="IPR041504">
    <property type="entry name" value="AidB_N"/>
</dbReference>
<sequence>MNAPERLPKDALFLADTHEVINVSSELVDYNAYLQDQALQEAVTREGADWAQEALAAFGKLTGSAEYIEQGVLANRNPPELDTHDRFGNRVDLVRFHPAYHTLMKTSIEHGIHSSPWADPKPGAHVARAAHEYLHTQVEAGHGCPITMTFAAVPALRATPELASLWEPKITARIYDPRNVPDAQKQGLTIGMAMTEKQGGSDVRANTTRAYPTGAEGPGQAYELVGHKYFVSAPMCDAFLVLAQTAGGLSCFLLPRWRPDGTKNPLQVLRLKRKMGNVSNASSETELRGALAWMVGDEGRGVRTIIEMVAMTRFDCMVGSSAGQRAAVSQALHHCSIRSAFGSVLNQQPLMQNVLADLVLENEGSLALTMRIARAMDHRDDEHEDLLVRLVTAVGKYWICKRTPNHAYESMECIGGSGVMEDSPFPRLFRESPVNAIWEGSGNVQCLDVLRAMQKTPPVVTAFFREVGKAKGGNAALDRHVAALQQEFADLADLEYRARDVVDRMALAIQAALLVQHAPAFVADAFCASRLDAQGHHNYGTLPRGVDCARIIERATPRA</sequence>
<evidence type="ECO:0000313" key="9">
    <source>
        <dbReference type="Proteomes" id="UP000532440"/>
    </source>
</evidence>
<comment type="similarity">
    <text evidence="2">Belongs to the acyl-CoA dehydrogenase family.</text>
</comment>
<dbReference type="Gene3D" id="1.20.140.10">
    <property type="entry name" value="Butyryl-CoA Dehydrogenase, subunit A, domain 3"/>
    <property type="match status" value="1"/>
</dbReference>
<organism evidence="8 9">
    <name type="scientific">Quisquiliibacterium transsilvanicum</name>
    <dbReference type="NCBI Taxonomy" id="1549638"/>
    <lineage>
        <taxon>Bacteria</taxon>
        <taxon>Pseudomonadati</taxon>
        <taxon>Pseudomonadota</taxon>
        <taxon>Betaproteobacteria</taxon>
        <taxon>Burkholderiales</taxon>
        <taxon>Burkholderiaceae</taxon>
        <taxon>Quisquiliibacterium</taxon>
    </lineage>
</organism>
<dbReference type="PROSITE" id="PS00073">
    <property type="entry name" value="ACYL_COA_DH_2"/>
    <property type="match status" value="1"/>
</dbReference>
<dbReference type="NCBIfam" id="NF008594">
    <property type="entry name" value="PRK11561.1"/>
    <property type="match status" value="1"/>
</dbReference>
<evidence type="ECO:0000256" key="4">
    <source>
        <dbReference type="ARBA" id="ARBA00022827"/>
    </source>
</evidence>
<evidence type="ECO:0000259" key="5">
    <source>
        <dbReference type="Pfam" id="PF00441"/>
    </source>
</evidence>
<dbReference type="Gene3D" id="6.10.250.600">
    <property type="match status" value="1"/>
</dbReference>
<dbReference type="PANTHER" id="PTHR42707">
    <property type="entry name" value="ACYL-COA DEHYDROGENASE"/>
    <property type="match status" value="1"/>
</dbReference>
<dbReference type="AlphaFoldDB" id="A0A7W8MA53"/>
<accession>A0A7W8MA53</accession>
<dbReference type="InterPro" id="IPR009075">
    <property type="entry name" value="AcylCo_DH/oxidase_C"/>
</dbReference>
<dbReference type="InterPro" id="IPR006089">
    <property type="entry name" value="Acyl-CoA_DH_CS"/>
</dbReference>
<dbReference type="SUPFAM" id="SSF47203">
    <property type="entry name" value="Acyl-CoA dehydrogenase C-terminal domain-like"/>
    <property type="match status" value="1"/>
</dbReference>
<evidence type="ECO:0000256" key="2">
    <source>
        <dbReference type="ARBA" id="ARBA00009347"/>
    </source>
</evidence>
<dbReference type="EMBL" id="JACHGB010000005">
    <property type="protein sequence ID" value="MBB5272804.1"/>
    <property type="molecule type" value="Genomic_DNA"/>
</dbReference>
<comment type="cofactor">
    <cofactor evidence="1">
        <name>FAD</name>
        <dbReference type="ChEBI" id="CHEBI:57692"/>
    </cofactor>
</comment>
<keyword evidence="9" id="KW-1185">Reference proteome</keyword>
<evidence type="ECO:0000259" key="7">
    <source>
        <dbReference type="Pfam" id="PF18158"/>
    </source>
</evidence>
<dbReference type="SUPFAM" id="SSF56645">
    <property type="entry name" value="Acyl-CoA dehydrogenase NM domain-like"/>
    <property type="match status" value="1"/>
</dbReference>
<feature type="domain" description="Acyl-CoA oxidase/dehydrogenase middle" evidence="6">
    <location>
        <begin position="191"/>
        <end position="287"/>
    </location>
</feature>
<proteinExistence type="inferred from homology"/>
<dbReference type="InterPro" id="IPR006091">
    <property type="entry name" value="Acyl-CoA_Oxase/DH_mid-dom"/>
</dbReference>
<reference evidence="8 9" key="1">
    <citation type="submission" date="2020-08" db="EMBL/GenBank/DDBJ databases">
        <title>Genomic Encyclopedia of Type Strains, Phase IV (KMG-IV): sequencing the most valuable type-strain genomes for metagenomic binning, comparative biology and taxonomic classification.</title>
        <authorList>
            <person name="Goeker M."/>
        </authorList>
    </citation>
    <scope>NUCLEOTIDE SEQUENCE [LARGE SCALE GENOMIC DNA]</scope>
    <source>
        <strain evidence="8 9">DSM 29781</strain>
    </source>
</reference>
<keyword evidence="4" id="KW-0274">FAD</keyword>
<evidence type="ECO:0000313" key="8">
    <source>
        <dbReference type="EMBL" id="MBB5272804.1"/>
    </source>
</evidence>
<dbReference type="Pfam" id="PF18158">
    <property type="entry name" value="AidB_N"/>
    <property type="match status" value="1"/>
</dbReference>
<dbReference type="InterPro" id="IPR036250">
    <property type="entry name" value="AcylCo_DH-like_C"/>
</dbReference>
<name>A0A7W8MA53_9BURK</name>
<evidence type="ECO:0000259" key="6">
    <source>
        <dbReference type="Pfam" id="PF02770"/>
    </source>
</evidence>
<dbReference type="GO" id="GO:0003995">
    <property type="term" value="F:acyl-CoA dehydrogenase activity"/>
    <property type="evidence" value="ECO:0007669"/>
    <property type="project" value="InterPro"/>
</dbReference>
<evidence type="ECO:0000256" key="3">
    <source>
        <dbReference type="ARBA" id="ARBA00022630"/>
    </source>
</evidence>
<protein>
    <submittedName>
        <fullName evidence="8">Putative acyl-CoA dehydrogenase</fullName>
    </submittedName>
</protein>
<gene>
    <name evidence="8" type="ORF">HNQ70_002827</name>
</gene>
<dbReference type="Pfam" id="PF02770">
    <property type="entry name" value="Acyl-CoA_dh_M"/>
    <property type="match status" value="1"/>
</dbReference>
<comment type="caution">
    <text evidence="8">The sequence shown here is derived from an EMBL/GenBank/DDBJ whole genome shotgun (WGS) entry which is preliminary data.</text>
</comment>
<dbReference type="InterPro" id="IPR009100">
    <property type="entry name" value="AcylCoA_DH/oxidase_NM_dom_sf"/>
</dbReference>
<keyword evidence="3" id="KW-0285">Flavoprotein</keyword>